<reference evidence="2 3" key="1">
    <citation type="submission" date="2014-07" db="EMBL/GenBank/DDBJ databases">
        <title>Genome of Chryseobacterium vrystaatense LMG 22846.</title>
        <authorList>
            <person name="Pipes S.E."/>
            <person name="Stropko S.J."/>
            <person name="Newman J.D."/>
        </authorList>
    </citation>
    <scope>NUCLEOTIDE SEQUENCE [LARGE SCALE GENOMIC DNA]</scope>
    <source>
        <strain evidence="2 3">LMG 22846</strain>
    </source>
</reference>
<dbReference type="EMBL" id="JPRI01000008">
    <property type="protein sequence ID" value="KFF24654.1"/>
    <property type="molecule type" value="Genomic_DNA"/>
</dbReference>
<accession>A0ABR4UIY6</accession>
<keyword evidence="3" id="KW-1185">Reference proteome</keyword>
<dbReference type="RefSeq" id="WP_034748371.1">
    <property type="nucleotide sequence ID" value="NZ_JPRI01000008.1"/>
</dbReference>
<dbReference type="PROSITE" id="PS51186">
    <property type="entry name" value="GNAT"/>
    <property type="match status" value="1"/>
</dbReference>
<dbReference type="PANTHER" id="PTHR43451:SF1">
    <property type="entry name" value="ACETYLTRANSFERASE"/>
    <property type="match status" value="1"/>
</dbReference>
<feature type="domain" description="N-acetyltransferase" evidence="1">
    <location>
        <begin position="1"/>
        <end position="154"/>
    </location>
</feature>
<organism evidence="2 3">
    <name type="scientific">Chryseobacterium vrystaatense</name>
    <dbReference type="NCBI Taxonomy" id="307480"/>
    <lineage>
        <taxon>Bacteria</taxon>
        <taxon>Pseudomonadati</taxon>
        <taxon>Bacteroidota</taxon>
        <taxon>Flavobacteriia</taxon>
        <taxon>Flavobacteriales</taxon>
        <taxon>Weeksellaceae</taxon>
        <taxon>Chryseobacterium group</taxon>
        <taxon>Chryseobacterium</taxon>
    </lineage>
</organism>
<dbReference type="InterPro" id="IPR052564">
    <property type="entry name" value="N-acetyltrans/Recomb-assoc"/>
</dbReference>
<dbReference type="Pfam" id="PF13673">
    <property type="entry name" value="Acetyltransf_10"/>
    <property type="match status" value="1"/>
</dbReference>
<protein>
    <recommendedName>
        <fullName evidence="1">N-acetyltransferase domain-containing protein</fullName>
    </recommendedName>
</protein>
<dbReference type="InterPro" id="IPR016181">
    <property type="entry name" value="Acyl_CoA_acyltransferase"/>
</dbReference>
<dbReference type="SUPFAM" id="SSF55729">
    <property type="entry name" value="Acyl-CoA N-acyltransferases (Nat)"/>
    <property type="match status" value="1"/>
</dbReference>
<dbReference type="CDD" id="cd04301">
    <property type="entry name" value="NAT_SF"/>
    <property type="match status" value="1"/>
</dbReference>
<dbReference type="PANTHER" id="PTHR43451">
    <property type="entry name" value="ACETYLTRANSFERASE (GNAT) FAMILY PROTEIN"/>
    <property type="match status" value="1"/>
</dbReference>
<evidence type="ECO:0000259" key="1">
    <source>
        <dbReference type="PROSITE" id="PS51186"/>
    </source>
</evidence>
<evidence type="ECO:0000313" key="2">
    <source>
        <dbReference type="EMBL" id="KFF24654.1"/>
    </source>
</evidence>
<comment type="caution">
    <text evidence="2">The sequence shown here is derived from an EMBL/GenBank/DDBJ whole genome shotgun (WGS) entry which is preliminary data.</text>
</comment>
<sequence>MIIRKGTPGDLTEMRTLFTDTVTTVCQNDYTSDQINAWKSGAENEERWLRVIDSQLVIVAKINGQMAGFCNLDQGNYIDLLFVHKDFQHQGIARKMYTFIEQEAIIRREKILTADVSKTARPFFEKMGFNVIKEQTVHVKGFDLTNYKMEKELN</sequence>
<dbReference type="Proteomes" id="UP000028719">
    <property type="component" value="Unassembled WGS sequence"/>
</dbReference>
<proteinExistence type="predicted"/>
<gene>
    <name evidence="2" type="ORF">IW16_20310</name>
</gene>
<evidence type="ECO:0000313" key="3">
    <source>
        <dbReference type="Proteomes" id="UP000028719"/>
    </source>
</evidence>
<dbReference type="Gene3D" id="3.40.630.30">
    <property type="match status" value="1"/>
</dbReference>
<name>A0ABR4UIY6_9FLAO</name>
<dbReference type="InterPro" id="IPR000182">
    <property type="entry name" value="GNAT_dom"/>
</dbReference>